<dbReference type="SUPFAM" id="SSF56601">
    <property type="entry name" value="beta-lactamase/transpeptidase-like"/>
    <property type="match status" value="1"/>
</dbReference>
<proteinExistence type="predicted"/>
<dbReference type="InterPro" id="IPR050491">
    <property type="entry name" value="AmpC-like"/>
</dbReference>
<dbReference type="PANTHER" id="PTHR46825:SF9">
    <property type="entry name" value="BETA-LACTAMASE-RELATED DOMAIN-CONTAINING PROTEIN"/>
    <property type="match status" value="1"/>
</dbReference>
<feature type="chain" id="PRO_5045156708" description="Beta-lactamase-related domain-containing protein" evidence="1">
    <location>
        <begin position="19"/>
        <end position="543"/>
    </location>
</feature>
<dbReference type="RefSeq" id="WP_344705924.1">
    <property type="nucleotide sequence ID" value="NZ_BAABBQ010000001.1"/>
</dbReference>
<protein>
    <recommendedName>
        <fullName evidence="2">Beta-lactamase-related domain-containing protein</fullName>
    </recommendedName>
</protein>
<keyword evidence="1" id="KW-0732">Signal</keyword>
<comment type="caution">
    <text evidence="3">The sequence shown here is derived from an EMBL/GenBank/DDBJ whole genome shotgun (WGS) entry which is preliminary data.</text>
</comment>
<evidence type="ECO:0000259" key="2">
    <source>
        <dbReference type="Pfam" id="PF00144"/>
    </source>
</evidence>
<name>A0ABP7SG91_9SPHN</name>
<dbReference type="EMBL" id="BAABBQ010000001">
    <property type="protein sequence ID" value="GAA4011362.1"/>
    <property type="molecule type" value="Genomic_DNA"/>
</dbReference>
<dbReference type="Gene3D" id="3.40.710.10">
    <property type="entry name" value="DD-peptidase/beta-lactamase superfamily"/>
    <property type="match status" value="1"/>
</dbReference>
<evidence type="ECO:0000313" key="4">
    <source>
        <dbReference type="Proteomes" id="UP001500235"/>
    </source>
</evidence>
<gene>
    <name evidence="3" type="ORF">GCM10022280_06150</name>
</gene>
<organism evidence="3 4">
    <name type="scientific">Sphingomonas swuensis</name>
    <dbReference type="NCBI Taxonomy" id="977800"/>
    <lineage>
        <taxon>Bacteria</taxon>
        <taxon>Pseudomonadati</taxon>
        <taxon>Pseudomonadota</taxon>
        <taxon>Alphaproteobacteria</taxon>
        <taxon>Sphingomonadales</taxon>
        <taxon>Sphingomonadaceae</taxon>
        <taxon>Sphingomonas</taxon>
    </lineage>
</organism>
<evidence type="ECO:0000313" key="3">
    <source>
        <dbReference type="EMBL" id="GAA4011362.1"/>
    </source>
</evidence>
<dbReference type="Proteomes" id="UP001500235">
    <property type="component" value="Unassembled WGS sequence"/>
</dbReference>
<dbReference type="InterPro" id="IPR001466">
    <property type="entry name" value="Beta-lactam-related"/>
</dbReference>
<sequence>MRVVVAGLMVAVAGKAAAVPAGFANTAGRIIAADAPANGPGVSAVVSENGRIVWKGASGRADSAGAPLKADSLFRYASISKQFTAALILKLAEEGKLSLDDTLGKLLPGETPPAWHPVTVRQLLNHTSGIPSYTGKPSFMAEASTARAISTQGLIDVTRDDPLDFAPGTEFRYNNTGYVLLSAIAEKLTGKPWYAALRERITGPLGLNSIRCGCEPGPAVVEGFGAEGRPAQRIDMSVPSGAGALVGSAADLARWGAALHGGKVLKPASYQAMITPIPPKGVSMAYGFGLTRGEVRGVPTIGHNGGIFGFNTESLYSPDKKIFVAVLANSDSREPGADTTARRLLAAAAGVAFPELRAQPLDLKAAEPFFGVYRDARTERRFYAKDGKLFTQRTGADPLEVYAAGGGRYFYGPSSLTYFEVGRDGAGKPRLTFHPEGQVTGIEAAWTGAASGPAAAAAVVPVAQLDLLAGEYATGPAVMTIARNGEKLTGQLTGQSPIGLEAIGPREFRTVGVDARLTFVEEGGRIVRVVLNQNGRTIPFERR</sequence>
<dbReference type="PANTHER" id="PTHR46825">
    <property type="entry name" value="D-ALANYL-D-ALANINE-CARBOXYPEPTIDASE/ENDOPEPTIDASE AMPH"/>
    <property type="match status" value="1"/>
</dbReference>
<evidence type="ECO:0000256" key="1">
    <source>
        <dbReference type="SAM" id="SignalP"/>
    </source>
</evidence>
<reference evidence="4" key="1">
    <citation type="journal article" date="2019" name="Int. J. Syst. Evol. Microbiol.">
        <title>The Global Catalogue of Microorganisms (GCM) 10K type strain sequencing project: providing services to taxonomists for standard genome sequencing and annotation.</title>
        <authorList>
            <consortium name="The Broad Institute Genomics Platform"/>
            <consortium name="The Broad Institute Genome Sequencing Center for Infectious Disease"/>
            <person name="Wu L."/>
            <person name="Ma J."/>
        </authorList>
    </citation>
    <scope>NUCLEOTIDE SEQUENCE [LARGE SCALE GENOMIC DNA]</scope>
    <source>
        <strain evidence="4">JCM 17563</strain>
    </source>
</reference>
<feature type="signal peptide" evidence="1">
    <location>
        <begin position="1"/>
        <end position="18"/>
    </location>
</feature>
<keyword evidence="4" id="KW-1185">Reference proteome</keyword>
<dbReference type="Pfam" id="PF00144">
    <property type="entry name" value="Beta-lactamase"/>
    <property type="match status" value="1"/>
</dbReference>
<dbReference type="InterPro" id="IPR012338">
    <property type="entry name" value="Beta-lactam/transpept-like"/>
</dbReference>
<feature type="domain" description="Beta-lactamase-related" evidence="2">
    <location>
        <begin position="38"/>
        <end position="347"/>
    </location>
</feature>
<accession>A0ABP7SG91</accession>